<feature type="transmembrane region" description="Helical" evidence="2">
    <location>
        <begin position="44"/>
        <end position="62"/>
    </location>
</feature>
<dbReference type="Proteomes" id="UP001610063">
    <property type="component" value="Unassembled WGS sequence"/>
</dbReference>
<keyword evidence="4" id="KW-1185">Reference proteome</keyword>
<protein>
    <submittedName>
        <fullName evidence="3">Uncharacterized protein</fullName>
    </submittedName>
</protein>
<reference evidence="3 4" key="1">
    <citation type="journal article" date="2013" name="Int. J. Syst. Evol. Microbiol.">
        <title>Marinoscillum luteum sp. nov., isolated from marine sediment.</title>
        <authorList>
            <person name="Cha I.T."/>
            <person name="Park S.J."/>
            <person name="Kim S.J."/>
            <person name="Kim J.G."/>
            <person name="Jung M.Y."/>
            <person name="Shin K.S."/>
            <person name="Kwon K.K."/>
            <person name="Yang S.H."/>
            <person name="Seo Y.S."/>
            <person name="Rhee S.K."/>
        </authorList>
    </citation>
    <scope>NUCLEOTIDE SEQUENCE [LARGE SCALE GENOMIC DNA]</scope>
    <source>
        <strain evidence="3 4">KCTC 23939</strain>
    </source>
</reference>
<name>A0ABW7NCS0_9BACT</name>
<accession>A0ABW7NCS0</accession>
<organism evidence="3 4">
    <name type="scientific">Marinoscillum luteum</name>
    <dbReference type="NCBI Taxonomy" id="861051"/>
    <lineage>
        <taxon>Bacteria</taxon>
        <taxon>Pseudomonadati</taxon>
        <taxon>Bacteroidota</taxon>
        <taxon>Cytophagia</taxon>
        <taxon>Cytophagales</taxon>
        <taxon>Reichenbachiellaceae</taxon>
        <taxon>Marinoscillum</taxon>
    </lineage>
</organism>
<evidence type="ECO:0000256" key="1">
    <source>
        <dbReference type="SAM" id="MobiDB-lite"/>
    </source>
</evidence>
<feature type="compositionally biased region" description="Basic residues" evidence="1">
    <location>
        <begin position="1"/>
        <end position="13"/>
    </location>
</feature>
<dbReference type="RefSeq" id="WP_395418885.1">
    <property type="nucleotide sequence ID" value="NZ_JBIPKE010000020.1"/>
</dbReference>
<feature type="region of interest" description="Disordered" evidence="1">
    <location>
        <begin position="1"/>
        <end position="21"/>
    </location>
</feature>
<evidence type="ECO:0000256" key="2">
    <source>
        <dbReference type="SAM" id="Phobius"/>
    </source>
</evidence>
<comment type="caution">
    <text evidence="3">The sequence shown here is derived from an EMBL/GenBank/DDBJ whole genome shotgun (WGS) entry which is preliminary data.</text>
</comment>
<proteinExistence type="predicted"/>
<evidence type="ECO:0000313" key="4">
    <source>
        <dbReference type="Proteomes" id="UP001610063"/>
    </source>
</evidence>
<evidence type="ECO:0000313" key="3">
    <source>
        <dbReference type="EMBL" id="MFH6985427.1"/>
    </source>
</evidence>
<dbReference type="EMBL" id="JBIPKE010000020">
    <property type="protein sequence ID" value="MFH6985427.1"/>
    <property type="molecule type" value="Genomic_DNA"/>
</dbReference>
<gene>
    <name evidence="3" type="ORF">ACHKAR_18385</name>
</gene>
<keyword evidence="2" id="KW-1133">Transmembrane helix</keyword>
<keyword evidence="2" id="KW-0472">Membrane</keyword>
<sequence>MGRNKKPVKKRQNRTATPTNLAPKTEARKWLGLFPRRSNYSSNWFWILSIFGTLILLIFSFPEKVKQINEFPEYFGYRSTYELLKDTVISDQSEQNSINLKAVESEVGRLKKEEISELYSALEELKNDVSLLKKNGSISDSDFNRIQDYLSRTGGKDALEMSKSLNSRKEHNVNLSLSSTRKNQELLKIINGLYFLGGLERQVLSDKDILVDEPWLNTFISPVITLNTDFLDHYIWLFQIDETVIKKYGDEILGNERLSILFQQDSILGSGHFSMKRKHGSGLSNDYGSFPFFITAISLNPVKSSSNVRNITFDILFLINDELIKRKLTIESILDTNIVYASSGFLNEKGGKYVGRNDGMSFTKIP</sequence>
<keyword evidence="2" id="KW-0812">Transmembrane</keyword>